<evidence type="ECO:0000256" key="1">
    <source>
        <dbReference type="SAM" id="MobiDB-lite"/>
    </source>
</evidence>
<gene>
    <name evidence="2" type="ORF">ABRZ06_08950</name>
</gene>
<evidence type="ECO:0008006" key="3">
    <source>
        <dbReference type="Google" id="ProtNLM"/>
    </source>
</evidence>
<sequence length="162" mass="18031">MTEHPTKPDPVARYRAVLDTLDPRLRIAAKLRTLFPMIETQVAAGVPHAAIMEDLAQAGLAVRPTTYITTLRRWRKANRPQTAPAVPVTARTPTAAHRTAPDTPRTTPSPPPVDAIQGRPHGIETPSDLRQIRHMRVDLEALRREGLEQRQKATNPTPQDKE</sequence>
<organism evidence="2">
    <name type="scientific">Castellaniella ginsengisoli</name>
    <dbReference type="NCBI Taxonomy" id="546114"/>
    <lineage>
        <taxon>Bacteria</taxon>
        <taxon>Pseudomonadati</taxon>
        <taxon>Pseudomonadota</taxon>
        <taxon>Betaproteobacteria</taxon>
        <taxon>Burkholderiales</taxon>
        <taxon>Alcaligenaceae</taxon>
        <taxon>Castellaniella</taxon>
    </lineage>
</organism>
<feature type="compositionally biased region" description="Polar residues" evidence="1">
    <location>
        <begin position="152"/>
        <end position="162"/>
    </location>
</feature>
<reference evidence="2" key="1">
    <citation type="submission" date="2024-05" db="EMBL/GenBank/DDBJ databases">
        <authorList>
            <person name="Luo Y.-C."/>
            <person name="Nicholds J."/>
            <person name="Mortimer T."/>
            <person name="Maboni G."/>
        </authorList>
    </citation>
    <scope>NUCLEOTIDE SEQUENCE</scope>
    <source>
        <strain evidence="2">143936</strain>
    </source>
</reference>
<proteinExistence type="predicted"/>
<dbReference type="RefSeq" id="WP_368649500.1">
    <property type="nucleotide sequence ID" value="NZ_CP158263.1"/>
</dbReference>
<evidence type="ECO:0000313" key="2">
    <source>
        <dbReference type="EMBL" id="XDJ71066.1"/>
    </source>
</evidence>
<feature type="compositionally biased region" description="Basic and acidic residues" evidence="1">
    <location>
        <begin position="135"/>
        <end position="151"/>
    </location>
</feature>
<protein>
    <recommendedName>
        <fullName evidence="3">ProQ/FinO domain-containing protein</fullName>
    </recommendedName>
</protein>
<name>A0AB39EUC5_9BURK</name>
<feature type="compositionally biased region" description="Low complexity" evidence="1">
    <location>
        <begin position="82"/>
        <end position="106"/>
    </location>
</feature>
<feature type="region of interest" description="Disordered" evidence="1">
    <location>
        <begin position="76"/>
        <end position="162"/>
    </location>
</feature>
<accession>A0AB39EUC5</accession>
<dbReference type="EMBL" id="CP158263">
    <property type="protein sequence ID" value="XDJ71066.1"/>
    <property type="molecule type" value="Genomic_DNA"/>
</dbReference>
<dbReference type="AlphaFoldDB" id="A0AB39EUC5"/>